<organism evidence="2 3">
    <name type="scientific">Aphanomyces euteiches</name>
    <dbReference type="NCBI Taxonomy" id="100861"/>
    <lineage>
        <taxon>Eukaryota</taxon>
        <taxon>Sar</taxon>
        <taxon>Stramenopiles</taxon>
        <taxon>Oomycota</taxon>
        <taxon>Saprolegniomycetes</taxon>
        <taxon>Saprolegniales</taxon>
        <taxon>Verrucalvaceae</taxon>
        <taxon>Aphanomyces</taxon>
    </lineage>
</organism>
<protein>
    <submittedName>
        <fullName evidence="2">Uncharacterized protein</fullName>
    </submittedName>
</protein>
<proteinExistence type="predicted"/>
<comment type="caution">
    <text evidence="2">The sequence shown here is derived from an EMBL/GenBank/DDBJ whole genome shotgun (WGS) entry which is preliminary data.</text>
</comment>
<dbReference type="OrthoDB" id="162330at2759"/>
<dbReference type="Proteomes" id="UP000481153">
    <property type="component" value="Unassembled WGS sequence"/>
</dbReference>
<reference evidence="2 3" key="1">
    <citation type="submission" date="2019-07" db="EMBL/GenBank/DDBJ databases">
        <title>Genomics analysis of Aphanomyces spp. identifies a new class of oomycete effector associated with host adaptation.</title>
        <authorList>
            <person name="Gaulin E."/>
        </authorList>
    </citation>
    <scope>NUCLEOTIDE SEQUENCE [LARGE SCALE GENOMIC DNA]</scope>
    <source>
        <strain evidence="2 3">ATCC 201684</strain>
    </source>
</reference>
<dbReference type="VEuPathDB" id="FungiDB:AeMF1_019434"/>
<evidence type="ECO:0000313" key="3">
    <source>
        <dbReference type="Proteomes" id="UP000481153"/>
    </source>
</evidence>
<sequence length="189" mass="21540">MAEAAADSIRHVLSFCCGTDNTKMYLEDLLRVFDKRTVDDDMKEILQVTHPKARHLNGWHLERLALGEFGEQTPQDMKRSIHEMTNEIRSTKALVAAMLEREQMWNAKREALIADKRKQQAAMASELAIAKEIVQKMHDVVDELEEHDRPLSKLNNQTDANDDDAASQPRLEDDSNSPHVLDLSHAETI</sequence>
<evidence type="ECO:0000313" key="2">
    <source>
        <dbReference type="EMBL" id="KAF0728946.1"/>
    </source>
</evidence>
<dbReference type="EMBL" id="VJMJ01000170">
    <property type="protein sequence ID" value="KAF0728946.1"/>
    <property type="molecule type" value="Genomic_DNA"/>
</dbReference>
<accession>A0A6G0WNJ6</accession>
<keyword evidence="3" id="KW-1185">Reference proteome</keyword>
<gene>
    <name evidence="2" type="ORF">Ae201684_013249</name>
</gene>
<dbReference type="AlphaFoldDB" id="A0A6G0WNJ6"/>
<feature type="region of interest" description="Disordered" evidence="1">
    <location>
        <begin position="145"/>
        <end position="189"/>
    </location>
</feature>
<name>A0A6G0WNJ6_9STRA</name>
<evidence type="ECO:0000256" key="1">
    <source>
        <dbReference type="SAM" id="MobiDB-lite"/>
    </source>
</evidence>